<keyword evidence="1" id="KW-1133">Transmembrane helix</keyword>
<proteinExistence type="predicted"/>
<reference evidence="2 3" key="1">
    <citation type="submission" date="2019-06" db="EMBL/GenBank/DDBJ databases">
        <title>Draft Genome Sequence of Candidatus Phytoplasma pini-Related Strain MDPP: A Resource for Comparative Genomics of Gymnosperm-infecting Phytoplasmas.</title>
        <authorList>
            <person name="Cai W."/>
            <person name="Costanzo S."/>
            <person name="Shao J."/>
            <person name="Zhao Y."/>
            <person name="Davis R."/>
        </authorList>
    </citation>
    <scope>NUCLEOTIDE SEQUENCE [LARGE SCALE GENOMIC DNA]</scope>
    <source>
        <strain evidence="2 3">MDPP</strain>
    </source>
</reference>
<dbReference type="RefSeq" id="WP_144658551.1">
    <property type="nucleotide sequence ID" value="NZ_VIAE01000013.1"/>
</dbReference>
<gene>
    <name evidence="2" type="ORF">MDPP_00361</name>
</gene>
<evidence type="ECO:0000256" key="1">
    <source>
        <dbReference type="SAM" id="Phobius"/>
    </source>
</evidence>
<keyword evidence="1" id="KW-0472">Membrane</keyword>
<protein>
    <submittedName>
        <fullName evidence="2">Uncharacterized protein</fullName>
    </submittedName>
</protein>
<organism evidence="2 3">
    <name type="scientific">Candidatus Phytoplasma pini</name>
    <dbReference type="NCBI Taxonomy" id="267362"/>
    <lineage>
        <taxon>Bacteria</taxon>
        <taxon>Bacillati</taxon>
        <taxon>Mycoplasmatota</taxon>
        <taxon>Mollicutes</taxon>
        <taxon>Acholeplasmatales</taxon>
        <taxon>Acholeplasmataceae</taxon>
        <taxon>Candidatus Phytoplasma</taxon>
    </lineage>
</organism>
<name>A0A559KIZ3_9MOLU</name>
<dbReference type="EMBL" id="VIAE01000013">
    <property type="protein sequence ID" value="TVY12096.1"/>
    <property type="molecule type" value="Genomic_DNA"/>
</dbReference>
<accession>A0A559KIZ3</accession>
<evidence type="ECO:0000313" key="2">
    <source>
        <dbReference type="EMBL" id="TVY12096.1"/>
    </source>
</evidence>
<keyword evidence="1" id="KW-0812">Transmembrane</keyword>
<keyword evidence="3" id="KW-1185">Reference proteome</keyword>
<dbReference type="Proteomes" id="UP000320078">
    <property type="component" value="Unassembled WGS sequence"/>
</dbReference>
<feature type="transmembrane region" description="Helical" evidence="1">
    <location>
        <begin position="12"/>
        <end position="31"/>
    </location>
</feature>
<sequence>MSDFFDTHPFVRFLFFFVLCIFAYYFFKYLYQKSKSRKEAIKIISLAERNYCLRQTYFDITKMQISQTSIYHLDKSLKECLRRLNLFQQKTLLPWDDVLYTDLIDKSLPSFLADLSSPESFSASSFPPQADLSRPDLISQQSIPLLSQKVIYENQKLQDQIVALRKQIALLEEQQKAHE</sequence>
<evidence type="ECO:0000313" key="3">
    <source>
        <dbReference type="Proteomes" id="UP000320078"/>
    </source>
</evidence>
<dbReference type="AlphaFoldDB" id="A0A559KIZ3"/>
<comment type="caution">
    <text evidence="2">The sequence shown here is derived from an EMBL/GenBank/DDBJ whole genome shotgun (WGS) entry which is preliminary data.</text>
</comment>